<dbReference type="Pfam" id="PF00150">
    <property type="entry name" value="Cellulase"/>
    <property type="match status" value="1"/>
</dbReference>
<protein>
    <submittedName>
        <fullName evidence="8">Glycosyl hydrolase 5 family protein-like</fullName>
    </submittedName>
</protein>
<dbReference type="OrthoDB" id="442731at2759"/>
<gene>
    <name evidence="8" type="primary">LOC113859913</name>
</gene>
<reference evidence="7" key="1">
    <citation type="journal article" date="2019" name="Toxins">
        <title>Detection of Abrin-Like and Prepropulchellin-Like Toxin Genes and Transcripts Using Whole Genome Sequencing and Full-Length Transcript Sequencing of Abrus precatorius.</title>
        <authorList>
            <person name="Hovde B.T."/>
            <person name="Daligault H.E."/>
            <person name="Hanschen E.R."/>
            <person name="Kunde Y.A."/>
            <person name="Johnson M.B."/>
            <person name="Starkenburg S.R."/>
            <person name="Johnson S.L."/>
        </authorList>
    </citation>
    <scope>NUCLEOTIDE SEQUENCE [LARGE SCALE GENOMIC DNA]</scope>
</reference>
<keyword evidence="2 4" id="KW-0378">Hydrolase</keyword>
<reference evidence="8" key="2">
    <citation type="submission" date="2025-08" db="UniProtKB">
        <authorList>
            <consortium name="RefSeq"/>
        </authorList>
    </citation>
    <scope>IDENTIFICATION</scope>
    <source>
        <tissue evidence="8">Young leaves</tissue>
    </source>
</reference>
<keyword evidence="7" id="KW-1185">Reference proteome</keyword>
<keyword evidence="5" id="KW-0732">Signal</keyword>
<dbReference type="GO" id="GO:0000272">
    <property type="term" value="P:polysaccharide catabolic process"/>
    <property type="evidence" value="ECO:0007669"/>
    <property type="project" value="InterPro"/>
</dbReference>
<accession>A0A8B8KWY4</accession>
<evidence type="ECO:0000313" key="8">
    <source>
        <dbReference type="RefSeq" id="XP_027348375.1"/>
    </source>
</evidence>
<dbReference type="Gene3D" id="3.20.20.80">
    <property type="entry name" value="Glycosidases"/>
    <property type="match status" value="1"/>
</dbReference>
<organism evidence="7 8">
    <name type="scientific">Abrus precatorius</name>
    <name type="common">Indian licorice</name>
    <name type="synonym">Glycine abrus</name>
    <dbReference type="NCBI Taxonomy" id="3816"/>
    <lineage>
        <taxon>Eukaryota</taxon>
        <taxon>Viridiplantae</taxon>
        <taxon>Streptophyta</taxon>
        <taxon>Embryophyta</taxon>
        <taxon>Tracheophyta</taxon>
        <taxon>Spermatophyta</taxon>
        <taxon>Magnoliopsida</taxon>
        <taxon>eudicotyledons</taxon>
        <taxon>Gunneridae</taxon>
        <taxon>Pentapetalae</taxon>
        <taxon>rosids</taxon>
        <taxon>fabids</taxon>
        <taxon>Fabales</taxon>
        <taxon>Fabaceae</taxon>
        <taxon>Papilionoideae</taxon>
        <taxon>50 kb inversion clade</taxon>
        <taxon>NPAAA clade</taxon>
        <taxon>indigoferoid/millettioid clade</taxon>
        <taxon>Abreae</taxon>
        <taxon>Abrus</taxon>
    </lineage>
</organism>
<dbReference type="KEGG" id="aprc:113859913"/>
<comment type="similarity">
    <text evidence="1 4">Belongs to the glycosyl hydrolase 5 (cellulase A) family.</text>
</comment>
<dbReference type="PANTHER" id="PTHR31263">
    <property type="entry name" value="CELLULASE FAMILY PROTEIN (AFU_ORTHOLOGUE AFUA_5G14560)"/>
    <property type="match status" value="1"/>
</dbReference>
<name>A0A8B8KWY4_ABRPR</name>
<evidence type="ECO:0000313" key="7">
    <source>
        <dbReference type="Proteomes" id="UP000694853"/>
    </source>
</evidence>
<feature type="domain" description="Glycoside hydrolase family 5" evidence="6">
    <location>
        <begin position="69"/>
        <end position="351"/>
    </location>
</feature>
<dbReference type="InterPro" id="IPR035992">
    <property type="entry name" value="Ricin_B-like_lectins"/>
</dbReference>
<dbReference type="SUPFAM" id="SSF51445">
    <property type="entry name" value="(Trans)glycosidases"/>
    <property type="match status" value="1"/>
</dbReference>
<evidence type="ECO:0000256" key="5">
    <source>
        <dbReference type="SAM" id="SignalP"/>
    </source>
</evidence>
<feature type="signal peptide" evidence="5">
    <location>
        <begin position="1"/>
        <end position="24"/>
    </location>
</feature>
<feature type="chain" id="PRO_5034744035" evidence="5">
    <location>
        <begin position="25"/>
        <end position="536"/>
    </location>
</feature>
<dbReference type="Proteomes" id="UP000694853">
    <property type="component" value="Unplaced"/>
</dbReference>
<dbReference type="PANTHER" id="PTHR31263:SF0">
    <property type="entry name" value="CELLULASE FAMILY PROTEIN (AFU_ORTHOLOGUE AFUA_5G14560)"/>
    <property type="match status" value="1"/>
</dbReference>
<dbReference type="PROSITE" id="PS51257">
    <property type="entry name" value="PROKAR_LIPOPROTEIN"/>
    <property type="match status" value="1"/>
</dbReference>
<evidence type="ECO:0000256" key="4">
    <source>
        <dbReference type="RuleBase" id="RU361153"/>
    </source>
</evidence>
<dbReference type="AlphaFoldDB" id="A0A8B8KWY4"/>
<dbReference type="GeneID" id="113859913"/>
<dbReference type="InterPro" id="IPR001547">
    <property type="entry name" value="Glyco_hydro_5"/>
</dbReference>
<dbReference type="GO" id="GO:0004553">
    <property type="term" value="F:hydrolase activity, hydrolyzing O-glycosyl compounds"/>
    <property type="evidence" value="ECO:0007669"/>
    <property type="project" value="InterPro"/>
</dbReference>
<dbReference type="InterPro" id="IPR017853">
    <property type="entry name" value="GH"/>
</dbReference>
<proteinExistence type="inferred from homology"/>
<dbReference type="RefSeq" id="XP_027348375.1">
    <property type="nucleotide sequence ID" value="XM_027492574.1"/>
</dbReference>
<evidence type="ECO:0000256" key="3">
    <source>
        <dbReference type="ARBA" id="ARBA00023295"/>
    </source>
</evidence>
<evidence type="ECO:0000256" key="2">
    <source>
        <dbReference type="ARBA" id="ARBA00022801"/>
    </source>
</evidence>
<evidence type="ECO:0000256" key="1">
    <source>
        <dbReference type="ARBA" id="ARBA00005641"/>
    </source>
</evidence>
<dbReference type="SUPFAM" id="SSF50370">
    <property type="entry name" value="Ricin B-like lectins"/>
    <property type="match status" value="1"/>
</dbReference>
<evidence type="ECO:0000259" key="6">
    <source>
        <dbReference type="Pfam" id="PF00150"/>
    </source>
</evidence>
<keyword evidence="3 4" id="KW-0326">Glycosidase</keyword>
<sequence>MNITRKAPIFFLLLVCLLATFTSCCNSMPLSVQKRWIMDDATGKRMKLHCAHWVAHIKPMLAEGLNKLPLNNITAKVADAGFNCVRLSYATYMFTRHANETIVHTLYSLDIPEIVSAIEQHNPWVLNMTHLQAYEAVIDALGARGIMVLIDDHVSLPEWCCSNDDQNGFFGDRHFNPHEWLQGLAFIARYFKGKPNVFAMDLRNELRGSRQNVLDWHKYMSQGAKTIHEINPDLLVIVSGLNFDNDLSFLKKKGLDLNFTNKIVYEAHIYSFSGDQGRWNEQPVNRICNAMLKTLNEQSAFLMSGKNPVPLFISEFGYDETLGNSVDNKYLPCFVSFAASVDLDWSLWAFGGSYYYKQGQIDVGEWYGVMDDDWKNYRDPNFLQKFQLIERKLQDPTSNVSKTHIMFHPLSGNCVHVNNSNEIVMGDCKSNSLWSAEGEGSPIRLMDSDLCLKAVGEGLSPTLSKDCLSPQSSWKAVSVTGLHLASFDKDGSLLCLDRDSNSTKIVTRKCICIDDYDSSCLDNPQSQWFQLVTTNV</sequence>